<dbReference type="CTD" id="9800778"/>
<evidence type="ECO:0000256" key="2">
    <source>
        <dbReference type="SAM" id="SignalP"/>
    </source>
</evidence>
<feature type="region of interest" description="Disordered" evidence="1">
    <location>
        <begin position="69"/>
        <end position="97"/>
    </location>
</feature>
<comment type="caution">
    <text evidence="3">The sequence shown here is derived from an EMBL/GenBank/DDBJ whole genome shotgun (WGS) entry which is preliminary data.</text>
</comment>
<dbReference type="Proteomes" id="UP000483820">
    <property type="component" value="Chromosome X"/>
</dbReference>
<dbReference type="GeneID" id="9800778"/>
<evidence type="ECO:0000313" key="3">
    <source>
        <dbReference type="EMBL" id="KAF1747462.1"/>
    </source>
</evidence>
<sequence>MKLAFLLVFMALLAISACAIDGEFKPFMEKRHWRPVNLHYAQPWESELESDETSDAKLDELCRNYIESIPRRNGRSGQDDSINTNDEEDESRELEGASGNFKLAKRLYINRDGFRPAKRSMAIGRAGMRPGKRGFVLAGLRGKKSLVPFEEIYSTDDDRVYSDNQ</sequence>
<dbReference type="AlphaFoldDB" id="A0A6A5FY71"/>
<feature type="compositionally biased region" description="Polar residues" evidence="1">
    <location>
        <begin position="75"/>
        <end position="84"/>
    </location>
</feature>
<dbReference type="EMBL" id="WUAV01000006">
    <property type="protein sequence ID" value="KAF1747462.1"/>
    <property type="molecule type" value="Genomic_DNA"/>
</dbReference>
<evidence type="ECO:0000256" key="1">
    <source>
        <dbReference type="SAM" id="MobiDB-lite"/>
    </source>
</evidence>
<evidence type="ECO:0000313" key="4">
    <source>
        <dbReference type="Proteomes" id="UP000483820"/>
    </source>
</evidence>
<dbReference type="RefSeq" id="XP_003092785.2">
    <property type="nucleotide sequence ID" value="XM_003092737.2"/>
</dbReference>
<proteinExistence type="predicted"/>
<keyword evidence="2" id="KW-0732">Signal</keyword>
<accession>A0A6A5FY71</accession>
<gene>
    <name evidence="3" type="ORF">GCK72_023924</name>
</gene>
<feature type="signal peptide" evidence="2">
    <location>
        <begin position="1"/>
        <end position="19"/>
    </location>
</feature>
<dbReference type="KEGG" id="crq:GCK72_023924"/>
<protein>
    <submittedName>
        <fullName evidence="3">Uncharacterized protein</fullName>
    </submittedName>
</protein>
<reference evidence="3 4" key="1">
    <citation type="submission" date="2019-12" db="EMBL/GenBank/DDBJ databases">
        <title>Chromosome-level assembly of the Caenorhabditis remanei genome.</title>
        <authorList>
            <person name="Teterina A.A."/>
            <person name="Willis J.H."/>
            <person name="Phillips P.C."/>
        </authorList>
    </citation>
    <scope>NUCLEOTIDE SEQUENCE [LARGE SCALE GENOMIC DNA]</scope>
    <source>
        <strain evidence="3 4">PX506</strain>
        <tissue evidence="3">Whole organism</tissue>
    </source>
</reference>
<dbReference type="PROSITE" id="PS51257">
    <property type="entry name" value="PROKAR_LIPOPROTEIN"/>
    <property type="match status" value="1"/>
</dbReference>
<organism evidence="3 4">
    <name type="scientific">Caenorhabditis remanei</name>
    <name type="common">Caenorhabditis vulgaris</name>
    <dbReference type="NCBI Taxonomy" id="31234"/>
    <lineage>
        <taxon>Eukaryota</taxon>
        <taxon>Metazoa</taxon>
        <taxon>Ecdysozoa</taxon>
        <taxon>Nematoda</taxon>
        <taxon>Chromadorea</taxon>
        <taxon>Rhabditida</taxon>
        <taxon>Rhabditina</taxon>
        <taxon>Rhabditomorpha</taxon>
        <taxon>Rhabditoidea</taxon>
        <taxon>Rhabditidae</taxon>
        <taxon>Peloderinae</taxon>
        <taxon>Caenorhabditis</taxon>
    </lineage>
</organism>
<feature type="chain" id="PRO_5025653468" evidence="2">
    <location>
        <begin position="20"/>
        <end position="165"/>
    </location>
</feature>
<name>A0A6A5FY71_CAERE</name>